<dbReference type="KEGG" id="sqz:FQU76_27635"/>
<evidence type="ECO:0000256" key="1">
    <source>
        <dbReference type="SAM" id="SignalP"/>
    </source>
</evidence>
<feature type="signal peptide" evidence="1">
    <location>
        <begin position="1"/>
        <end position="21"/>
    </location>
</feature>
<proteinExistence type="predicted"/>
<dbReference type="RefSeq" id="WP_146482965.1">
    <property type="nucleotide sequence ID" value="NZ_CP042266.1"/>
</dbReference>
<dbReference type="Proteomes" id="UP000320580">
    <property type="component" value="Chromosome"/>
</dbReference>
<feature type="chain" id="PRO_5022750198" description="SH3 domain-containing protein" evidence="1">
    <location>
        <begin position="22"/>
        <end position="134"/>
    </location>
</feature>
<evidence type="ECO:0008006" key="4">
    <source>
        <dbReference type="Google" id="ProtNLM"/>
    </source>
</evidence>
<evidence type="ECO:0000313" key="2">
    <source>
        <dbReference type="EMBL" id="QDY79680.1"/>
    </source>
</evidence>
<keyword evidence="3" id="KW-1185">Reference proteome</keyword>
<reference evidence="2 3" key="1">
    <citation type="submission" date="2019-07" db="EMBL/GenBank/DDBJ databases">
        <authorList>
            <person name="Zhu P."/>
        </authorList>
    </citation>
    <scope>NUCLEOTIDE SEQUENCE [LARGE SCALE GENOMIC DNA]</scope>
    <source>
        <strain evidence="2 3">SSL-25</strain>
    </source>
</reference>
<dbReference type="EMBL" id="CP042266">
    <property type="protein sequence ID" value="QDY79680.1"/>
    <property type="molecule type" value="Genomic_DNA"/>
</dbReference>
<gene>
    <name evidence="2" type="ORF">FQU76_27635</name>
</gene>
<keyword evidence="1" id="KW-0732">Signal</keyword>
<accession>A0A5B8JPA8</accession>
<protein>
    <recommendedName>
        <fullName evidence="4">SH3 domain-containing protein</fullName>
    </recommendedName>
</protein>
<sequence>MLGATVLTLGTILAATPVAGATDTVARDGRPAVENRGDFAVERSFTTWATNVNVRHNNADYARCNNSPSVANCPNVRGKVNPGESFEAWCQKRGSQTVGGNPYWVYIIRPNFSGWMASYYVDYPDHVLPDTPFC</sequence>
<name>A0A5B8JPA8_9ACTN</name>
<dbReference type="OrthoDB" id="4237758at2"/>
<organism evidence="2 3">
    <name type="scientific">Streptomyces qinzhouensis</name>
    <dbReference type="NCBI Taxonomy" id="2599401"/>
    <lineage>
        <taxon>Bacteria</taxon>
        <taxon>Bacillati</taxon>
        <taxon>Actinomycetota</taxon>
        <taxon>Actinomycetes</taxon>
        <taxon>Kitasatosporales</taxon>
        <taxon>Streptomycetaceae</taxon>
        <taxon>Streptomyces</taxon>
    </lineage>
</organism>
<evidence type="ECO:0000313" key="3">
    <source>
        <dbReference type="Proteomes" id="UP000320580"/>
    </source>
</evidence>
<dbReference type="AlphaFoldDB" id="A0A5B8JPA8"/>